<feature type="region of interest" description="Disordered" evidence="1">
    <location>
        <begin position="242"/>
        <end position="264"/>
    </location>
</feature>
<reference evidence="5" key="1">
    <citation type="submission" date="2019-11" db="EMBL/GenBank/DDBJ databases">
        <title>The complete genome sequence of Saccharopolyspora sp. E2A.</title>
        <authorList>
            <person name="Zhang G."/>
        </authorList>
    </citation>
    <scope>NUCLEOTIDE SEQUENCE [LARGE SCALE GENOMIC DNA]</scope>
    <source>
        <strain evidence="5">E2A</strain>
    </source>
</reference>
<dbReference type="SUPFAM" id="SSF54001">
    <property type="entry name" value="Cysteine proteinases"/>
    <property type="match status" value="1"/>
</dbReference>
<dbReference type="SMART" id="SM00460">
    <property type="entry name" value="TGc"/>
    <property type="match status" value="1"/>
</dbReference>
<feature type="transmembrane region" description="Helical" evidence="2">
    <location>
        <begin position="180"/>
        <end position="197"/>
    </location>
</feature>
<accession>A0A5Q3Q8M5</accession>
<gene>
    <name evidence="4" type="ORF">GIY23_16535</name>
</gene>
<keyword evidence="2" id="KW-1133">Transmembrane helix</keyword>
<dbReference type="InterPro" id="IPR052901">
    <property type="entry name" value="Bact_TGase-like"/>
</dbReference>
<evidence type="ECO:0000256" key="2">
    <source>
        <dbReference type="SAM" id="Phobius"/>
    </source>
</evidence>
<dbReference type="Gene3D" id="3.10.620.30">
    <property type="match status" value="1"/>
</dbReference>
<dbReference type="InterPro" id="IPR038765">
    <property type="entry name" value="Papain-like_cys_pep_sf"/>
</dbReference>
<sequence>MVVNRLGGAAEGSAARGSAAQSVAVAAAVLLSSTAFSAIFADASWFLPALIMVAAITAIGAVTRSAGWRSPLIALTQLVAIAVLMVTLFSGQAVLGVLPGPASIGEVLGMLGQAGEVVRTGVPPVPADPPLQALLALGLGLVTVFVDVLAVSAGAPAVAGLVLLCLYALPASLADLMLPWWAFAAGAAGFAGLLVVGGRHPTPAGSPESGRSTLRQHAVAIGAATTALALFTGAAFTGVGTDGSLPGSRDSSSEATDGMGIRPFTSLRGQLDRDRVVELFRVTGLPQEAYLRAMTLRRFDPERGWDLEGLTQGVGADGRLPAPNGSPLPAGRELEVTIEPLGYRDPWLPIYGVPLDVSGMGEDWRYDPAAGIIFTQQRQPSRPYTERFLLPDPPATQLRSNQPAPEVDPAYLDTSGITPDVADLARRITTDEATEFDKAVALNRLFTDPANGFRYELETAPPTSADGVADFLFRGKRGYCEQFASAMAVLLRAVGIPSRVAVGFTAGTDQGETRTITTDDAHAWVEAHLPGVGWTTFDPTPLDDGRTALPNYLDRELNPTVEPQPMPGETVPPGEQPPGQAQENPRDESGVPPPGPGASGGSGWWPALAALVLALATLGAPLGFRELRRRRRVRASAEGSASAAWSEVLDQSWDRGTTSSATETARAVAGRLIHDHELDSDGAHALRGLVTAVEQHWYGHPEAARRNDSDLGDLLGKVLASFERNDPLSWRERLLPRSVLRPSGTTG</sequence>
<dbReference type="KEGG" id="sace:GIY23_16535"/>
<dbReference type="PANTHER" id="PTHR42736">
    <property type="entry name" value="PROTEIN-GLUTAMINE GAMMA-GLUTAMYLTRANSFERASE"/>
    <property type="match status" value="1"/>
</dbReference>
<keyword evidence="2" id="KW-0472">Membrane</keyword>
<feature type="region of interest" description="Disordered" evidence="1">
    <location>
        <begin position="557"/>
        <end position="601"/>
    </location>
</feature>
<keyword evidence="5" id="KW-1185">Reference proteome</keyword>
<dbReference type="InterPro" id="IPR002931">
    <property type="entry name" value="Transglutaminase-like"/>
</dbReference>
<feature type="transmembrane region" description="Helical" evidence="2">
    <location>
        <begin position="75"/>
        <end position="98"/>
    </location>
</feature>
<dbReference type="AlphaFoldDB" id="A0A5Q3Q8M5"/>
<evidence type="ECO:0000313" key="5">
    <source>
        <dbReference type="Proteomes" id="UP000371041"/>
    </source>
</evidence>
<dbReference type="PANTHER" id="PTHR42736:SF1">
    <property type="entry name" value="PROTEIN-GLUTAMINE GAMMA-GLUTAMYLTRANSFERASE"/>
    <property type="match status" value="1"/>
</dbReference>
<proteinExistence type="predicted"/>
<organism evidence="4 5">
    <name type="scientific">Allosaccharopolyspora coralli</name>
    <dbReference type="NCBI Taxonomy" id="2665642"/>
    <lineage>
        <taxon>Bacteria</taxon>
        <taxon>Bacillati</taxon>
        <taxon>Actinomycetota</taxon>
        <taxon>Actinomycetes</taxon>
        <taxon>Pseudonocardiales</taxon>
        <taxon>Pseudonocardiaceae</taxon>
        <taxon>Allosaccharopolyspora</taxon>
    </lineage>
</organism>
<feature type="transmembrane region" description="Helical" evidence="2">
    <location>
        <begin position="20"/>
        <end position="39"/>
    </location>
</feature>
<dbReference type="InterPro" id="IPR025403">
    <property type="entry name" value="TgpA-like_C"/>
</dbReference>
<feature type="transmembrane region" description="Helical" evidence="2">
    <location>
        <begin position="603"/>
        <end position="624"/>
    </location>
</feature>
<feature type="transmembrane region" description="Helical" evidence="2">
    <location>
        <begin position="157"/>
        <end position="174"/>
    </location>
</feature>
<feature type="domain" description="Transglutaminase-like" evidence="3">
    <location>
        <begin position="472"/>
        <end position="541"/>
    </location>
</feature>
<feature type="region of interest" description="Disordered" evidence="1">
    <location>
        <begin position="393"/>
        <end position="413"/>
    </location>
</feature>
<protein>
    <submittedName>
        <fullName evidence="4">Transglutaminase</fullName>
    </submittedName>
</protein>
<evidence type="ECO:0000313" key="4">
    <source>
        <dbReference type="EMBL" id="QGK70908.1"/>
    </source>
</evidence>
<feature type="transmembrane region" description="Helical" evidence="2">
    <location>
        <begin position="131"/>
        <end position="150"/>
    </location>
</feature>
<dbReference type="Proteomes" id="UP000371041">
    <property type="component" value="Chromosome"/>
</dbReference>
<keyword evidence="2" id="KW-0812">Transmembrane</keyword>
<dbReference type="Pfam" id="PF01841">
    <property type="entry name" value="Transglut_core"/>
    <property type="match status" value="1"/>
</dbReference>
<dbReference type="EMBL" id="CP045929">
    <property type="protein sequence ID" value="QGK70908.1"/>
    <property type="molecule type" value="Genomic_DNA"/>
</dbReference>
<feature type="transmembrane region" description="Helical" evidence="2">
    <location>
        <begin position="218"/>
        <end position="239"/>
    </location>
</feature>
<dbReference type="RefSeq" id="WP_154077486.1">
    <property type="nucleotide sequence ID" value="NZ_CP045929.1"/>
</dbReference>
<dbReference type="Pfam" id="PF13559">
    <property type="entry name" value="DUF4129"/>
    <property type="match status" value="1"/>
</dbReference>
<feature type="transmembrane region" description="Helical" evidence="2">
    <location>
        <begin position="45"/>
        <end position="63"/>
    </location>
</feature>
<dbReference type="Pfam" id="PF11992">
    <property type="entry name" value="TgpA_N"/>
    <property type="match status" value="1"/>
</dbReference>
<evidence type="ECO:0000259" key="3">
    <source>
        <dbReference type="SMART" id="SM00460"/>
    </source>
</evidence>
<evidence type="ECO:0000256" key="1">
    <source>
        <dbReference type="SAM" id="MobiDB-lite"/>
    </source>
</evidence>
<name>A0A5Q3Q8M5_9PSEU</name>
<dbReference type="InterPro" id="IPR021878">
    <property type="entry name" value="TgpA_N"/>
</dbReference>